<dbReference type="AlphaFoldDB" id="A0AA88MZB9"/>
<reference evidence="1" key="1">
    <citation type="submission" date="2023-08" db="EMBL/GenBank/DDBJ databases">
        <title>Pelteobagrus vachellii genome.</title>
        <authorList>
            <person name="Liu H."/>
        </authorList>
    </citation>
    <scope>NUCLEOTIDE SEQUENCE</scope>
    <source>
        <strain evidence="1">PRFRI_2022a</strain>
        <tissue evidence="1">Muscle</tissue>
    </source>
</reference>
<protein>
    <submittedName>
        <fullName evidence="1">Uncharacterized protein</fullName>
    </submittedName>
</protein>
<evidence type="ECO:0000313" key="2">
    <source>
        <dbReference type="Proteomes" id="UP001187315"/>
    </source>
</evidence>
<sequence>MNDAVYIRENVSWRSRDQTFNVRTFKNDPDKVQCSTTCPEVSISSRGEVRRGEARRQVLEKRLKELVSS</sequence>
<organism evidence="1 2">
    <name type="scientific">Tachysurus vachellii</name>
    <name type="common">Darkbarbel catfish</name>
    <name type="synonym">Pelteobagrus vachellii</name>
    <dbReference type="NCBI Taxonomy" id="175792"/>
    <lineage>
        <taxon>Eukaryota</taxon>
        <taxon>Metazoa</taxon>
        <taxon>Chordata</taxon>
        <taxon>Craniata</taxon>
        <taxon>Vertebrata</taxon>
        <taxon>Euteleostomi</taxon>
        <taxon>Actinopterygii</taxon>
        <taxon>Neopterygii</taxon>
        <taxon>Teleostei</taxon>
        <taxon>Ostariophysi</taxon>
        <taxon>Siluriformes</taxon>
        <taxon>Bagridae</taxon>
        <taxon>Tachysurus</taxon>
    </lineage>
</organism>
<name>A0AA88MZB9_TACVA</name>
<accession>A0AA88MZB9</accession>
<evidence type="ECO:0000313" key="1">
    <source>
        <dbReference type="EMBL" id="KAK2848404.1"/>
    </source>
</evidence>
<dbReference type="EMBL" id="JAVHJS010000009">
    <property type="protein sequence ID" value="KAK2848404.1"/>
    <property type="molecule type" value="Genomic_DNA"/>
</dbReference>
<gene>
    <name evidence="1" type="ORF">Q7C36_010086</name>
</gene>
<keyword evidence="2" id="KW-1185">Reference proteome</keyword>
<comment type="caution">
    <text evidence="1">The sequence shown here is derived from an EMBL/GenBank/DDBJ whole genome shotgun (WGS) entry which is preliminary data.</text>
</comment>
<dbReference type="Proteomes" id="UP001187315">
    <property type="component" value="Unassembled WGS sequence"/>
</dbReference>
<proteinExistence type="predicted"/>